<dbReference type="SUPFAM" id="SSF81324">
    <property type="entry name" value="Voltage-gated potassium channels"/>
    <property type="match status" value="1"/>
</dbReference>
<evidence type="ECO:0000256" key="7">
    <source>
        <dbReference type="ARBA" id="ARBA00022989"/>
    </source>
</evidence>
<evidence type="ECO:0000256" key="6">
    <source>
        <dbReference type="ARBA" id="ARBA00022958"/>
    </source>
</evidence>
<keyword evidence="6" id="KW-0630">Potassium</keyword>
<evidence type="ECO:0000256" key="2">
    <source>
        <dbReference type="ARBA" id="ARBA00022448"/>
    </source>
</evidence>
<dbReference type="GeneID" id="93858737"/>
<evidence type="ECO:0000256" key="3">
    <source>
        <dbReference type="ARBA" id="ARBA00022538"/>
    </source>
</evidence>
<sequence>MRQTIYEIIDSKDNDSTVGKCYNAFMILTISFSLLPLTVKTDSEWKYNIDNITSLLFLIDYLLRFCTADFHLNKGKLSFLYYPFTPLAIIDLLCLSPSVLLWNNSLKLLKIIRFTRMLRLFKIIRHSKNITIILNVLKKQKDSLVIVGIFSLGYIFLSALIIFNVEPNTFPSFFDAIYWATISLTTVGYGDIFAVSTIGKIITMFSSLIGVAIVALPAGIITAGYMEEIQNHKK</sequence>
<feature type="transmembrane region" description="Helical" evidence="11">
    <location>
        <begin position="21"/>
        <end position="39"/>
    </location>
</feature>
<dbReference type="GO" id="GO:0008076">
    <property type="term" value="C:voltage-gated potassium channel complex"/>
    <property type="evidence" value="ECO:0007669"/>
    <property type="project" value="InterPro"/>
</dbReference>
<evidence type="ECO:0000313" key="13">
    <source>
        <dbReference type="EMBL" id="EMC22178.1"/>
    </source>
</evidence>
<keyword evidence="5" id="KW-0631">Potassium channel</keyword>
<keyword evidence="7 11" id="KW-1133">Transmembrane helix</keyword>
<evidence type="ECO:0000259" key="12">
    <source>
        <dbReference type="Pfam" id="PF00520"/>
    </source>
</evidence>
<evidence type="ECO:0000256" key="1">
    <source>
        <dbReference type="ARBA" id="ARBA00004141"/>
    </source>
</evidence>
<feature type="transmembrane region" description="Helical" evidence="11">
    <location>
        <begin position="144"/>
        <end position="165"/>
    </location>
</feature>
<dbReference type="InterPro" id="IPR028325">
    <property type="entry name" value="VG_K_chnl"/>
</dbReference>
<dbReference type="GO" id="GO:0001508">
    <property type="term" value="P:action potential"/>
    <property type="evidence" value="ECO:0007669"/>
    <property type="project" value="TreeGrafter"/>
</dbReference>
<keyword evidence="4 11" id="KW-0812">Transmembrane</keyword>
<feature type="transmembrane region" description="Helical" evidence="11">
    <location>
        <begin position="79"/>
        <end position="103"/>
    </location>
</feature>
<reference evidence="13 14" key="1">
    <citation type="journal article" date="2013" name="Mol. Biol. Evol.">
        <title>Evolutionary and population genomics of the cavity causing bacteria Streptococcus mutans.</title>
        <authorList>
            <person name="Cornejo O.E."/>
            <person name="Lefebure T."/>
            <person name="Pavinski Bitar P.D."/>
            <person name="Lang P."/>
            <person name="Richards V.P."/>
            <person name="Eilertson K."/>
            <person name="Do T."/>
            <person name="Beighton D."/>
            <person name="Zeng L."/>
            <person name="Ahn S.J."/>
            <person name="Burne R.A."/>
            <person name="Siepel A."/>
            <person name="Bustamante C.D."/>
            <person name="Stanhope M.J."/>
        </authorList>
    </citation>
    <scope>NUCLEOTIDE SEQUENCE [LARGE SCALE GENOMIC DNA]</scope>
    <source>
        <strain evidence="13 14">SM6</strain>
    </source>
</reference>
<dbReference type="Proteomes" id="UP000011676">
    <property type="component" value="Unassembled WGS sequence"/>
</dbReference>
<dbReference type="RefSeq" id="WP_002264996.1">
    <property type="nucleotide sequence ID" value="NZ_AHSR01000045.1"/>
</dbReference>
<dbReference type="InterPro" id="IPR005821">
    <property type="entry name" value="Ion_trans_dom"/>
</dbReference>
<keyword evidence="2" id="KW-0813">Transport</keyword>
<evidence type="ECO:0000313" key="14">
    <source>
        <dbReference type="Proteomes" id="UP000011676"/>
    </source>
</evidence>
<feature type="transmembrane region" description="Helical" evidence="11">
    <location>
        <begin position="205"/>
        <end position="226"/>
    </location>
</feature>
<dbReference type="GO" id="GO:0005249">
    <property type="term" value="F:voltage-gated potassium channel activity"/>
    <property type="evidence" value="ECO:0007669"/>
    <property type="project" value="InterPro"/>
</dbReference>
<evidence type="ECO:0000256" key="9">
    <source>
        <dbReference type="ARBA" id="ARBA00023136"/>
    </source>
</evidence>
<dbReference type="Gene3D" id="1.10.287.70">
    <property type="match status" value="1"/>
</dbReference>
<evidence type="ECO:0000256" key="10">
    <source>
        <dbReference type="ARBA" id="ARBA00023303"/>
    </source>
</evidence>
<gene>
    <name evidence="13" type="ORF">SMU82_08967</name>
</gene>
<evidence type="ECO:0000256" key="11">
    <source>
        <dbReference type="SAM" id="Phobius"/>
    </source>
</evidence>
<name>A0A829BGW3_STRMG</name>
<dbReference type="PRINTS" id="PR00169">
    <property type="entry name" value="KCHANNEL"/>
</dbReference>
<accession>A0A829BGW3</accession>
<dbReference type="Pfam" id="PF00520">
    <property type="entry name" value="Ion_trans"/>
    <property type="match status" value="1"/>
</dbReference>
<comment type="subcellular location">
    <subcellularLocation>
        <location evidence="1">Membrane</location>
        <topology evidence="1">Multi-pass membrane protein</topology>
    </subcellularLocation>
</comment>
<evidence type="ECO:0000256" key="4">
    <source>
        <dbReference type="ARBA" id="ARBA00022692"/>
    </source>
</evidence>
<organism evidence="13 14">
    <name type="scientific">Streptococcus mutans SM6</name>
    <dbReference type="NCBI Taxonomy" id="857119"/>
    <lineage>
        <taxon>Bacteria</taxon>
        <taxon>Bacillati</taxon>
        <taxon>Bacillota</taxon>
        <taxon>Bacilli</taxon>
        <taxon>Lactobacillales</taxon>
        <taxon>Streptococcaceae</taxon>
        <taxon>Streptococcus</taxon>
    </lineage>
</organism>
<keyword evidence="8" id="KW-0406">Ion transport</keyword>
<dbReference type="PANTHER" id="PTHR11537:SF254">
    <property type="entry name" value="POTASSIUM VOLTAGE-GATED CHANNEL PROTEIN SHAB"/>
    <property type="match status" value="1"/>
</dbReference>
<protein>
    <recommendedName>
        <fullName evidence="12">Ion transport domain-containing protein</fullName>
    </recommendedName>
</protein>
<comment type="caution">
    <text evidence="13">The sequence shown here is derived from an EMBL/GenBank/DDBJ whole genome shotgun (WGS) entry which is preliminary data.</text>
</comment>
<dbReference type="EMBL" id="AHSR01000045">
    <property type="protein sequence ID" value="EMC22178.1"/>
    <property type="molecule type" value="Genomic_DNA"/>
</dbReference>
<keyword evidence="9 11" id="KW-0472">Membrane</keyword>
<dbReference type="AlphaFoldDB" id="A0A829BGW3"/>
<evidence type="ECO:0000256" key="8">
    <source>
        <dbReference type="ARBA" id="ARBA00023065"/>
    </source>
</evidence>
<keyword evidence="3" id="KW-0633">Potassium transport</keyword>
<dbReference type="PANTHER" id="PTHR11537">
    <property type="entry name" value="VOLTAGE-GATED POTASSIUM CHANNEL"/>
    <property type="match status" value="1"/>
</dbReference>
<feature type="domain" description="Ion transport" evidence="12">
    <location>
        <begin position="20"/>
        <end position="228"/>
    </location>
</feature>
<evidence type="ECO:0000256" key="5">
    <source>
        <dbReference type="ARBA" id="ARBA00022826"/>
    </source>
</evidence>
<feature type="transmembrane region" description="Helical" evidence="11">
    <location>
        <begin position="177"/>
        <end position="198"/>
    </location>
</feature>
<proteinExistence type="predicted"/>
<keyword evidence="10" id="KW-0407">Ion channel</keyword>